<dbReference type="GO" id="GO:0003677">
    <property type="term" value="F:DNA binding"/>
    <property type="evidence" value="ECO:0007669"/>
    <property type="project" value="UniProtKB-UniRule"/>
</dbReference>
<sequence>MTASTVDKIMDTAESQVRAGGYNSFSFREISKEIGIKSASIHYHFPTKTDLGVAVASRYTDRFMQQLTALSDTQPEPRARLKGYIDLFRQALITDRKMCLCGQLASESDVLPEAIQQETRRFFELNQRWLEQHLFAGNPDAVARSASLVATLEGTLMMSKLMANEQLFEDIVASIAL</sequence>
<comment type="caution">
    <text evidence="6">The sequence shown here is derived from an EMBL/GenBank/DDBJ whole genome shotgun (WGS) entry which is preliminary data.</text>
</comment>
<organism evidence="6 7">
    <name type="scientific">Shewanella zhuhaiensis</name>
    <dbReference type="NCBI Taxonomy" id="2919576"/>
    <lineage>
        <taxon>Bacteria</taxon>
        <taxon>Pseudomonadati</taxon>
        <taxon>Pseudomonadota</taxon>
        <taxon>Gammaproteobacteria</taxon>
        <taxon>Alteromonadales</taxon>
        <taxon>Shewanellaceae</taxon>
        <taxon>Shewanella</taxon>
    </lineage>
</organism>
<feature type="DNA-binding region" description="H-T-H motif" evidence="4">
    <location>
        <begin position="26"/>
        <end position="45"/>
    </location>
</feature>
<dbReference type="PANTHER" id="PTHR47506">
    <property type="entry name" value="TRANSCRIPTIONAL REGULATORY PROTEIN"/>
    <property type="match status" value="1"/>
</dbReference>
<evidence type="ECO:0000313" key="7">
    <source>
        <dbReference type="Proteomes" id="UP001297581"/>
    </source>
</evidence>
<dbReference type="PROSITE" id="PS50977">
    <property type="entry name" value="HTH_TETR_2"/>
    <property type="match status" value="1"/>
</dbReference>
<keyword evidence="2 4" id="KW-0238">DNA-binding</keyword>
<evidence type="ECO:0000313" key="6">
    <source>
        <dbReference type="EMBL" id="MCH4296011.1"/>
    </source>
</evidence>
<evidence type="ECO:0000256" key="4">
    <source>
        <dbReference type="PROSITE-ProRule" id="PRU00335"/>
    </source>
</evidence>
<dbReference type="SUPFAM" id="SSF48498">
    <property type="entry name" value="Tetracyclin repressor-like, C-terminal domain"/>
    <property type="match status" value="1"/>
</dbReference>
<dbReference type="Gene3D" id="1.10.357.10">
    <property type="entry name" value="Tetracycline Repressor, domain 2"/>
    <property type="match status" value="1"/>
</dbReference>
<dbReference type="InterPro" id="IPR001647">
    <property type="entry name" value="HTH_TetR"/>
</dbReference>
<evidence type="ECO:0000256" key="3">
    <source>
        <dbReference type="ARBA" id="ARBA00023163"/>
    </source>
</evidence>
<protein>
    <submittedName>
        <fullName evidence="6">TetR/AcrR family transcriptional regulator</fullName>
    </submittedName>
</protein>
<dbReference type="RefSeq" id="WP_240592108.1">
    <property type="nucleotide sequence ID" value="NZ_JAKUDL010000007.1"/>
</dbReference>
<dbReference type="EMBL" id="JAKUDL010000007">
    <property type="protein sequence ID" value="MCH4296011.1"/>
    <property type="molecule type" value="Genomic_DNA"/>
</dbReference>
<dbReference type="SUPFAM" id="SSF46689">
    <property type="entry name" value="Homeodomain-like"/>
    <property type="match status" value="1"/>
</dbReference>
<dbReference type="InterPro" id="IPR009057">
    <property type="entry name" value="Homeodomain-like_sf"/>
</dbReference>
<evidence type="ECO:0000256" key="1">
    <source>
        <dbReference type="ARBA" id="ARBA00023015"/>
    </source>
</evidence>
<keyword evidence="1" id="KW-0805">Transcription regulation</keyword>
<dbReference type="Proteomes" id="UP001297581">
    <property type="component" value="Unassembled WGS sequence"/>
</dbReference>
<gene>
    <name evidence="6" type="ORF">MJ923_17015</name>
</gene>
<reference evidence="6 7" key="1">
    <citation type="submission" date="2022-02" db="EMBL/GenBank/DDBJ databases">
        <title>The genome sequence of Shewanella sp. 3B26.</title>
        <authorList>
            <person name="Du J."/>
        </authorList>
    </citation>
    <scope>NUCLEOTIDE SEQUENCE [LARGE SCALE GENOMIC DNA]</scope>
    <source>
        <strain evidence="6 7">3B26</strain>
    </source>
</reference>
<dbReference type="InterPro" id="IPR036271">
    <property type="entry name" value="Tet_transcr_reg_TetR-rel_C_sf"/>
</dbReference>
<proteinExistence type="predicted"/>
<keyword evidence="7" id="KW-1185">Reference proteome</keyword>
<accession>A0AAJ1BJU1</accession>
<evidence type="ECO:0000259" key="5">
    <source>
        <dbReference type="PROSITE" id="PS50977"/>
    </source>
</evidence>
<feature type="domain" description="HTH tetR-type" evidence="5">
    <location>
        <begin position="3"/>
        <end position="63"/>
    </location>
</feature>
<evidence type="ECO:0000256" key="2">
    <source>
        <dbReference type="ARBA" id="ARBA00023125"/>
    </source>
</evidence>
<dbReference type="PANTHER" id="PTHR47506:SF1">
    <property type="entry name" value="HTH-TYPE TRANSCRIPTIONAL REGULATOR YJDC"/>
    <property type="match status" value="1"/>
</dbReference>
<name>A0AAJ1BJU1_9GAMM</name>
<dbReference type="Pfam" id="PF00440">
    <property type="entry name" value="TetR_N"/>
    <property type="match status" value="1"/>
</dbReference>
<keyword evidence="3" id="KW-0804">Transcription</keyword>
<dbReference type="AlphaFoldDB" id="A0AAJ1BJU1"/>